<evidence type="ECO:0008006" key="4">
    <source>
        <dbReference type="Google" id="ProtNLM"/>
    </source>
</evidence>
<evidence type="ECO:0000313" key="2">
    <source>
        <dbReference type="EMBL" id="MFD2200439.1"/>
    </source>
</evidence>
<feature type="transmembrane region" description="Helical" evidence="1">
    <location>
        <begin position="20"/>
        <end position="39"/>
    </location>
</feature>
<protein>
    <recommendedName>
        <fullName evidence="4">DUF1648 domain-containing protein</fullName>
    </recommendedName>
</protein>
<accession>A0ABW5B4S2</accession>
<comment type="caution">
    <text evidence="2">The sequence shown here is derived from an EMBL/GenBank/DDBJ whole genome shotgun (WGS) entry which is preliminary data.</text>
</comment>
<feature type="transmembrane region" description="Helical" evidence="1">
    <location>
        <begin position="59"/>
        <end position="79"/>
    </location>
</feature>
<name>A0ABW5B4S2_9BACT</name>
<keyword evidence="1" id="KW-0812">Transmembrane</keyword>
<gene>
    <name evidence="2" type="ORF">ACFSKV_02600</name>
</gene>
<dbReference type="EMBL" id="JBHUIV010000006">
    <property type="protein sequence ID" value="MFD2200439.1"/>
    <property type="molecule type" value="Genomic_DNA"/>
</dbReference>
<evidence type="ECO:0000313" key="3">
    <source>
        <dbReference type="Proteomes" id="UP001597414"/>
    </source>
</evidence>
<dbReference type="RefSeq" id="WP_380800143.1">
    <property type="nucleotide sequence ID" value="NZ_JBHUIV010000006.1"/>
</dbReference>
<keyword evidence="1" id="KW-0472">Membrane</keyword>
<reference evidence="3" key="1">
    <citation type="journal article" date="2019" name="Int. J. Syst. Evol. Microbiol.">
        <title>The Global Catalogue of Microorganisms (GCM) 10K type strain sequencing project: providing services to taxonomists for standard genome sequencing and annotation.</title>
        <authorList>
            <consortium name="The Broad Institute Genomics Platform"/>
            <consortium name="The Broad Institute Genome Sequencing Center for Infectious Disease"/>
            <person name="Wu L."/>
            <person name="Ma J."/>
        </authorList>
    </citation>
    <scope>NUCLEOTIDE SEQUENCE [LARGE SCALE GENOMIC DNA]</scope>
    <source>
        <strain evidence="3">KCTC 19812</strain>
    </source>
</reference>
<feature type="transmembrane region" description="Helical" evidence="1">
    <location>
        <begin position="113"/>
        <end position="130"/>
    </location>
</feature>
<sequence length="169" mass="20061">MKVPKFPFLFFQMPFWDRIIEILGFSALIILWVMTYHFQQVGAELMPEGYDFFKNPSEYWASKMTYTIPIIATILYVGITAYNTKKKYTDYPISDDPKKAEKLSQINQKLWRWLKFMLILIFLLIEYFSFHSGSGFGTGIPNWFMVAFPLMLFGPVIYFFIEFSQNQLD</sequence>
<keyword evidence="1" id="KW-1133">Transmembrane helix</keyword>
<evidence type="ECO:0000256" key="1">
    <source>
        <dbReference type="SAM" id="Phobius"/>
    </source>
</evidence>
<proteinExistence type="predicted"/>
<organism evidence="2 3">
    <name type="scientific">Shivajiella indica</name>
    <dbReference type="NCBI Taxonomy" id="872115"/>
    <lineage>
        <taxon>Bacteria</taxon>
        <taxon>Pseudomonadati</taxon>
        <taxon>Bacteroidota</taxon>
        <taxon>Cytophagia</taxon>
        <taxon>Cytophagales</taxon>
        <taxon>Cyclobacteriaceae</taxon>
        <taxon>Shivajiella</taxon>
    </lineage>
</organism>
<feature type="transmembrane region" description="Helical" evidence="1">
    <location>
        <begin position="142"/>
        <end position="161"/>
    </location>
</feature>
<dbReference type="Proteomes" id="UP001597414">
    <property type="component" value="Unassembled WGS sequence"/>
</dbReference>
<keyword evidence="3" id="KW-1185">Reference proteome</keyword>